<evidence type="ECO:0000313" key="3">
    <source>
        <dbReference type="Proteomes" id="UP000267096"/>
    </source>
</evidence>
<dbReference type="SUPFAM" id="SSF57362">
    <property type="entry name" value="BPTI-like"/>
    <property type="match status" value="1"/>
</dbReference>
<proteinExistence type="predicted"/>
<dbReference type="InterPro" id="IPR028150">
    <property type="entry name" value="Lustrin_cystein"/>
</dbReference>
<feature type="domain" description="BPTI/Kunitz inhibitor" evidence="1">
    <location>
        <begin position="1"/>
        <end position="37"/>
    </location>
</feature>
<evidence type="ECO:0000313" key="2">
    <source>
        <dbReference type="EMBL" id="VDK17687.1"/>
    </source>
</evidence>
<dbReference type="AlphaFoldDB" id="A0A3P6NJJ4"/>
<organism evidence="2 3">
    <name type="scientific">Anisakis simplex</name>
    <name type="common">Herring worm</name>
    <dbReference type="NCBI Taxonomy" id="6269"/>
    <lineage>
        <taxon>Eukaryota</taxon>
        <taxon>Metazoa</taxon>
        <taxon>Ecdysozoa</taxon>
        <taxon>Nematoda</taxon>
        <taxon>Chromadorea</taxon>
        <taxon>Rhabditida</taxon>
        <taxon>Spirurina</taxon>
        <taxon>Ascaridomorpha</taxon>
        <taxon>Ascaridoidea</taxon>
        <taxon>Anisakidae</taxon>
        <taxon>Anisakis</taxon>
        <taxon>Anisakis simplex complex</taxon>
    </lineage>
</organism>
<evidence type="ECO:0000259" key="1">
    <source>
        <dbReference type="PROSITE" id="PS50279"/>
    </source>
</evidence>
<dbReference type="GO" id="GO:0004867">
    <property type="term" value="F:serine-type endopeptidase inhibitor activity"/>
    <property type="evidence" value="ECO:0007669"/>
    <property type="project" value="InterPro"/>
</dbReference>
<dbReference type="SMART" id="SM00131">
    <property type="entry name" value="KU"/>
    <property type="match status" value="1"/>
</dbReference>
<accession>A0A3P6NJJ4</accession>
<dbReference type="InterPro" id="IPR002223">
    <property type="entry name" value="Kunitz_BPTI"/>
</dbReference>
<dbReference type="PRINTS" id="PR00759">
    <property type="entry name" value="BASICPTASE"/>
</dbReference>
<dbReference type="Pfam" id="PF00014">
    <property type="entry name" value="Kunitz_BPTI"/>
    <property type="match status" value="1"/>
</dbReference>
<reference evidence="2 3" key="1">
    <citation type="submission" date="2018-11" db="EMBL/GenBank/DDBJ databases">
        <authorList>
            <consortium name="Pathogen Informatics"/>
        </authorList>
    </citation>
    <scope>NUCLEOTIDE SEQUENCE [LARGE SCALE GENOMIC DNA]</scope>
</reference>
<dbReference type="OrthoDB" id="4473401at2759"/>
<dbReference type="InterPro" id="IPR053014">
    <property type="entry name" value="Cuticle_assoc_divergent"/>
</dbReference>
<protein>
    <recommendedName>
        <fullName evidence="1">BPTI/Kunitz inhibitor domain-containing protein</fullName>
    </recommendedName>
</protein>
<dbReference type="CDD" id="cd00109">
    <property type="entry name" value="Kunitz-type"/>
    <property type="match status" value="1"/>
</dbReference>
<dbReference type="PROSITE" id="PS50279">
    <property type="entry name" value="BPTI_KUNITZ_2"/>
    <property type="match status" value="1"/>
</dbReference>
<dbReference type="EMBL" id="UYRR01000248">
    <property type="protein sequence ID" value="VDK17687.1"/>
    <property type="molecule type" value="Genomic_DNA"/>
</dbReference>
<dbReference type="Gene3D" id="4.10.410.10">
    <property type="entry name" value="Pancreatic trypsin inhibitor Kunitz domain"/>
    <property type="match status" value="1"/>
</dbReference>
<keyword evidence="3" id="KW-1185">Reference proteome</keyword>
<dbReference type="PANTHER" id="PTHR46339">
    <property type="entry name" value="PROTEIN CBG15282-RELATED"/>
    <property type="match status" value="1"/>
</dbReference>
<dbReference type="PROSITE" id="PS00280">
    <property type="entry name" value="BPTI_KUNITZ_1"/>
    <property type="match status" value="1"/>
</dbReference>
<name>A0A3P6NJJ4_ANISI</name>
<dbReference type="Pfam" id="PF14625">
    <property type="entry name" value="Lustrin_cystein"/>
    <property type="match status" value="1"/>
</dbReference>
<sequence>MRYFYDKRADVCRLFYYSGCNGNSNNFATQYECEQRCRNAPVLCGNQTDSFGCPGGYYCRMGPPDVCCPNDEIEAICPDGSDPLLDQETGIPVKCGAGFDGHSLCAIGFYCSIDAEHGWFCTAHSDLFTQIKIQSFHKECTLNV</sequence>
<dbReference type="InterPro" id="IPR036880">
    <property type="entry name" value="Kunitz_BPTI_sf"/>
</dbReference>
<gene>
    <name evidence="2" type="ORF">ASIM_LOCUS417</name>
</gene>
<dbReference type="Proteomes" id="UP000267096">
    <property type="component" value="Unassembled WGS sequence"/>
</dbReference>
<dbReference type="InterPro" id="IPR020901">
    <property type="entry name" value="Prtase_inh_Kunz-CS"/>
</dbReference>